<accession>A0A418WSV0</accession>
<gene>
    <name evidence="1" type="ORF">D3876_04500</name>
</gene>
<reference evidence="1 2" key="1">
    <citation type="submission" date="2018-09" db="EMBL/GenBank/DDBJ databases">
        <authorList>
            <person name="Zhu H."/>
        </authorList>
    </citation>
    <scope>NUCLEOTIDE SEQUENCE [LARGE SCALE GENOMIC DNA]</scope>
    <source>
        <strain evidence="1 2">K2R01-6</strain>
    </source>
</reference>
<dbReference type="OrthoDB" id="7596589at2"/>
<comment type="caution">
    <text evidence="1">The sequence shown here is derived from an EMBL/GenBank/DDBJ whole genome shotgun (WGS) entry which is preliminary data.</text>
</comment>
<name>A0A418WSV0_9SPHN</name>
<dbReference type="AlphaFoldDB" id="A0A418WSV0"/>
<dbReference type="Proteomes" id="UP000286100">
    <property type="component" value="Unassembled WGS sequence"/>
</dbReference>
<keyword evidence="2" id="KW-1185">Reference proteome</keyword>
<organism evidence="1 2">
    <name type="scientific">Sphingomonas cavernae</name>
    <dbReference type="NCBI Taxonomy" id="2320861"/>
    <lineage>
        <taxon>Bacteria</taxon>
        <taxon>Pseudomonadati</taxon>
        <taxon>Pseudomonadota</taxon>
        <taxon>Alphaproteobacteria</taxon>
        <taxon>Sphingomonadales</taxon>
        <taxon>Sphingomonadaceae</taxon>
        <taxon>Sphingomonas</taxon>
    </lineage>
</organism>
<dbReference type="EMBL" id="QYUM01000002">
    <property type="protein sequence ID" value="RJF94239.1"/>
    <property type="molecule type" value="Genomic_DNA"/>
</dbReference>
<evidence type="ECO:0000313" key="1">
    <source>
        <dbReference type="EMBL" id="RJF94239.1"/>
    </source>
</evidence>
<sequence>MLALAAGATVSQASSDKGEQRLAKALKGRVAGEPVNCVSASTIGGPQIIDSRTILYRQGARVWRNDLADNCPFLRQDRILVVELYGSNLCRNDMFSVIDRGGLSIPIGKCRFGQFTPYTKAK</sequence>
<protein>
    <submittedName>
        <fullName evidence="1">Uncharacterized protein</fullName>
    </submittedName>
</protein>
<evidence type="ECO:0000313" key="2">
    <source>
        <dbReference type="Proteomes" id="UP000286100"/>
    </source>
</evidence>
<proteinExistence type="predicted"/>